<dbReference type="PANTHER" id="PTHR46268">
    <property type="entry name" value="STRESS RESPONSE PROTEIN NHAX"/>
    <property type="match status" value="1"/>
</dbReference>
<dbReference type="CDD" id="cd00293">
    <property type="entry name" value="USP-like"/>
    <property type="match status" value="1"/>
</dbReference>
<evidence type="ECO:0000256" key="1">
    <source>
        <dbReference type="ARBA" id="ARBA00008791"/>
    </source>
</evidence>
<dbReference type="PIRSF" id="PIRSF006276">
    <property type="entry name" value="UspA"/>
    <property type="match status" value="1"/>
</dbReference>
<protein>
    <recommendedName>
        <fullName evidence="2">Universal stress protein</fullName>
    </recommendedName>
</protein>
<dbReference type="GO" id="GO:0005737">
    <property type="term" value="C:cytoplasm"/>
    <property type="evidence" value="ECO:0007669"/>
    <property type="project" value="UniProtKB-SubCell"/>
</dbReference>
<comment type="similarity">
    <text evidence="1 2">Belongs to the universal stress protein A family.</text>
</comment>
<dbReference type="EMBL" id="QXDL01000144">
    <property type="protein sequence ID" value="RIH81900.1"/>
    <property type="molecule type" value="Genomic_DNA"/>
</dbReference>
<dbReference type="InterPro" id="IPR006015">
    <property type="entry name" value="Universal_stress_UspA"/>
</dbReference>
<accession>A0A399EFR8</accession>
<comment type="caution">
    <text evidence="4">The sequence shown here is derived from an EMBL/GenBank/DDBJ whole genome shotgun (WGS) entry which is preliminary data.</text>
</comment>
<name>A0A399EFR8_9DEIN</name>
<dbReference type="SUPFAM" id="SSF52402">
    <property type="entry name" value="Adenine nucleotide alpha hydrolases-like"/>
    <property type="match status" value="1"/>
</dbReference>
<keyword evidence="2" id="KW-0963">Cytoplasm</keyword>
<dbReference type="Gene3D" id="3.40.50.620">
    <property type="entry name" value="HUPs"/>
    <property type="match status" value="1"/>
</dbReference>
<feature type="domain" description="UspA" evidence="3">
    <location>
        <begin position="1"/>
        <end position="142"/>
    </location>
</feature>
<reference evidence="4 5" key="1">
    <citation type="submission" date="2018-08" db="EMBL/GenBank/DDBJ databases">
        <title>Meiothermus terrae DSM 26712 genome sequencing project.</title>
        <authorList>
            <person name="Da Costa M.S."/>
            <person name="Albuquerque L."/>
            <person name="Raposo P."/>
            <person name="Froufe H.J.C."/>
            <person name="Barroso C.S."/>
            <person name="Egas C."/>
        </authorList>
    </citation>
    <scope>NUCLEOTIDE SEQUENCE [LARGE SCALE GENOMIC DNA]</scope>
    <source>
        <strain evidence="4 5">DSM 26712</strain>
    </source>
</reference>
<comment type="subcellular location">
    <subcellularLocation>
        <location evidence="2">Cytoplasm</location>
    </subcellularLocation>
</comment>
<dbReference type="Pfam" id="PF00582">
    <property type="entry name" value="Usp"/>
    <property type="match status" value="1"/>
</dbReference>
<gene>
    <name evidence="4" type="ORF">Mterra_02913</name>
</gene>
<dbReference type="PANTHER" id="PTHR46268:SF15">
    <property type="entry name" value="UNIVERSAL STRESS PROTEIN HP_0031"/>
    <property type="match status" value="1"/>
</dbReference>
<dbReference type="InterPro" id="IPR006016">
    <property type="entry name" value="UspA"/>
</dbReference>
<dbReference type="PRINTS" id="PR01438">
    <property type="entry name" value="UNVRSLSTRESS"/>
</dbReference>
<evidence type="ECO:0000259" key="3">
    <source>
        <dbReference type="Pfam" id="PF00582"/>
    </source>
</evidence>
<dbReference type="AlphaFoldDB" id="A0A399EFR8"/>
<organism evidence="4 5">
    <name type="scientific">Calidithermus terrae</name>
    <dbReference type="NCBI Taxonomy" id="1408545"/>
    <lineage>
        <taxon>Bacteria</taxon>
        <taxon>Thermotogati</taxon>
        <taxon>Deinococcota</taxon>
        <taxon>Deinococci</taxon>
        <taxon>Thermales</taxon>
        <taxon>Thermaceae</taxon>
        <taxon>Calidithermus</taxon>
    </lineage>
</organism>
<dbReference type="RefSeq" id="WP_119315888.1">
    <property type="nucleotide sequence ID" value="NZ_QXDL01000144.1"/>
</dbReference>
<sequence>MYQRILIPTDSSEPSEKAVREGCRLAKRLGATVSLLYVNEPIAFMPFVGTQTIPYYEDWSREAKAAGEKALERAAQIAREEGVEAQSRLEEGRPVQQILEAAKGHDLIVMGSHGRGGLDRLLLGSVTSGVLHRSTVPVLVIRAE</sequence>
<evidence type="ECO:0000256" key="2">
    <source>
        <dbReference type="PIRNR" id="PIRNR006276"/>
    </source>
</evidence>
<evidence type="ECO:0000313" key="4">
    <source>
        <dbReference type="EMBL" id="RIH81900.1"/>
    </source>
</evidence>
<proteinExistence type="inferred from homology"/>
<evidence type="ECO:0000313" key="5">
    <source>
        <dbReference type="Proteomes" id="UP000265715"/>
    </source>
</evidence>
<dbReference type="InterPro" id="IPR014729">
    <property type="entry name" value="Rossmann-like_a/b/a_fold"/>
</dbReference>
<dbReference type="OrthoDB" id="9777884at2"/>
<dbReference type="Proteomes" id="UP000265715">
    <property type="component" value="Unassembled WGS sequence"/>
</dbReference>
<keyword evidence="5" id="KW-1185">Reference proteome</keyword>